<evidence type="ECO:0000256" key="2">
    <source>
        <dbReference type="ARBA" id="ARBA00004651"/>
    </source>
</evidence>
<feature type="compositionally biased region" description="Pro residues" evidence="13">
    <location>
        <begin position="84"/>
        <end position="103"/>
    </location>
</feature>
<comment type="subcellular location">
    <subcellularLocation>
        <location evidence="2">Cell membrane</location>
        <topology evidence="2">Multi-pass membrane protein</topology>
    </subcellularLocation>
</comment>
<comment type="caution">
    <text evidence="16">The sequence shown here is derived from an EMBL/GenBank/DDBJ whole genome shotgun (WGS) entry which is preliminary data.</text>
</comment>
<dbReference type="InterPro" id="IPR016174">
    <property type="entry name" value="Di-haem_cyt_TM"/>
</dbReference>
<gene>
    <name evidence="16" type="ORF">IAI61_21340</name>
</gene>
<evidence type="ECO:0000256" key="7">
    <source>
        <dbReference type="ARBA" id="ARBA00022692"/>
    </source>
</evidence>
<keyword evidence="10 14" id="KW-1133">Transmembrane helix</keyword>
<keyword evidence="5" id="KW-1003">Cell membrane</keyword>
<dbReference type="EMBL" id="JACTNG010000016">
    <property type="protein sequence ID" value="MBO1081588.1"/>
    <property type="molecule type" value="Genomic_DNA"/>
</dbReference>
<dbReference type="Pfam" id="PF01292">
    <property type="entry name" value="Ni_hydr_CYTB"/>
    <property type="match status" value="1"/>
</dbReference>
<keyword evidence="11" id="KW-0408">Iron</keyword>
<evidence type="ECO:0000256" key="14">
    <source>
        <dbReference type="SAM" id="Phobius"/>
    </source>
</evidence>
<evidence type="ECO:0000256" key="13">
    <source>
        <dbReference type="SAM" id="MobiDB-lite"/>
    </source>
</evidence>
<dbReference type="Gene3D" id="1.20.950.20">
    <property type="entry name" value="Transmembrane di-heme cytochromes, Chain C"/>
    <property type="match status" value="1"/>
</dbReference>
<feature type="transmembrane region" description="Helical" evidence="14">
    <location>
        <begin position="157"/>
        <end position="180"/>
    </location>
</feature>
<feature type="compositionally biased region" description="Polar residues" evidence="13">
    <location>
        <begin position="19"/>
        <end position="39"/>
    </location>
</feature>
<keyword evidence="6" id="KW-0349">Heme</keyword>
<dbReference type="InterPro" id="IPR011577">
    <property type="entry name" value="Cyt_b561_bac/Ni-Hgenase"/>
</dbReference>
<feature type="transmembrane region" description="Helical" evidence="14">
    <location>
        <begin position="301"/>
        <end position="321"/>
    </location>
</feature>
<evidence type="ECO:0000256" key="12">
    <source>
        <dbReference type="ARBA" id="ARBA00023136"/>
    </source>
</evidence>
<evidence type="ECO:0000256" key="5">
    <source>
        <dbReference type="ARBA" id="ARBA00022475"/>
    </source>
</evidence>
<feature type="transmembrane region" description="Helical" evidence="14">
    <location>
        <begin position="201"/>
        <end position="226"/>
    </location>
</feature>
<dbReference type="PANTHER" id="PTHR30074:SF6">
    <property type="entry name" value="FORMATE DEHYDROGENASE GAMMA SUBUNIT"/>
    <property type="match status" value="1"/>
</dbReference>
<evidence type="ECO:0000256" key="11">
    <source>
        <dbReference type="ARBA" id="ARBA00023004"/>
    </source>
</evidence>
<keyword evidence="8" id="KW-0479">Metal-binding</keyword>
<evidence type="ECO:0000256" key="10">
    <source>
        <dbReference type="ARBA" id="ARBA00022989"/>
    </source>
</evidence>
<dbReference type="InterPro" id="IPR006471">
    <property type="entry name" value="Formate_DH_gsu"/>
</dbReference>
<keyword evidence="4" id="KW-0813">Transport</keyword>
<feature type="compositionally biased region" description="Low complexity" evidence="13">
    <location>
        <begin position="73"/>
        <end position="83"/>
    </location>
</feature>
<evidence type="ECO:0000256" key="3">
    <source>
        <dbReference type="ARBA" id="ARBA00010747"/>
    </source>
</evidence>
<feature type="transmembrane region" description="Helical" evidence="14">
    <location>
        <begin position="246"/>
        <end position="265"/>
    </location>
</feature>
<accession>A0ABS3KY68</accession>
<feature type="domain" description="Cytochrome b561 bacterial/Ni-hydrogenase" evidence="15">
    <location>
        <begin position="193"/>
        <end position="370"/>
    </location>
</feature>
<dbReference type="InterPro" id="IPR051817">
    <property type="entry name" value="FDH_cytochrome_b556_subunit"/>
</dbReference>
<evidence type="ECO:0000259" key="15">
    <source>
        <dbReference type="Pfam" id="PF01292"/>
    </source>
</evidence>
<feature type="transmembrane region" description="Helical" evidence="14">
    <location>
        <begin position="341"/>
        <end position="361"/>
    </location>
</feature>
<evidence type="ECO:0000256" key="1">
    <source>
        <dbReference type="ARBA" id="ARBA00001971"/>
    </source>
</evidence>
<proteinExistence type="inferred from homology"/>
<sequence>MAAGLPAGPALAQAPAPQSGETQQAVPQNSPTTQRQGQDNGAGPDKGAPELQAPVPETQSAGENQQRQAPNSTAPQQPTGTPAAPQPSVAPTPVAPIPAPPPLGDQGQPSAEERELEAALKGQRIQGRISIPNQTASNLVQPAGRDWRVFHNRTLNWTGGIAVGGMIALLALFFLLRGRIRVASGFSGRMMLRFNFLERTVHWMTASTFLVLMFSGLNLTFGRYLIRPLIGPEAFTALSHYGKLAHNFLAFPFTLGVVLMFLLWVKGNIPNKQDWVWIKQFGGMVGHGHPAAHRFNAGQKAIFWVTVGGGALVAASGYLLVFPFTVTDVTGQQWGHMVHGVLSMLMMATMLAHIYIGTLGIEGSFSAMGSGQVDYNWAREHHSLWVEDEVVKAHETVRPGSTSQRAVGAD</sequence>
<protein>
    <submittedName>
        <fullName evidence="16">Formate dehydrogenase subunit gamma</fullName>
    </submittedName>
</protein>
<evidence type="ECO:0000256" key="9">
    <source>
        <dbReference type="ARBA" id="ARBA00022982"/>
    </source>
</evidence>
<evidence type="ECO:0000313" key="17">
    <source>
        <dbReference type="Proteomes" id="UP001518989"/>
    </source>
</evidence>
<feature type="region of interest" description="Disordered" evidence="13">
    <location>
        <begin position="1"/>
        <end position="115"/>
    </location>
</feature>
<comment type="cofactor">
    <cofactor evidence="1">
        <name>heme</name>
        <dbReference type="ChEBI" id="CHEBI:30413"/>
    </cofactor>
</comment>
<comment type="similarity">
    <text evidence="3">Belongs to the formate dehydrogenase gamma subunit family.</text>
</comment>
<keyword evidence="12 14" id="KW-0472">Membrane</keyword>
<evidence type="ECO:0000256" key="4">
    <source>
        <dbReference type="ARBA" id="ARBA00022448"/>
    </source>
</evidence>
<dbReference type="PANTHER" id="PTHR30074">
    <property type="entry name" value="FORMATE DEHYDROGENASE, NITRATE-INDUCIBLE, CYTOCHROME B556 FDN SUBUNIT"/>
    <property type="match status" value="1"/>
</dbReference>
<feature type="compositionally biased region" description="Low complexity" evidence="13">
    <location>
        <begin position="1"/>
        <end position="18"/>
    </location>
</feature>
<keyword evidence="17" id="KW-1185">Reference proteome</keyword>
<evidence type="ECO:0000313" key="16">
    <source>
        <dbReference type="EMBL" id="MBO1081588.1"/>
    </source>
</evidence>
<name>A0ABS3KY68_9PROT</name>
<keyword evidence="9" id="KW-0249">Electron transport</keyword>
<keyword evidence="7 14" id="KW-0812">Transmembrane</keyword>
<organism evidence="16 17">
    <name type="scientific">Roseomonas haemaphysalidis</name>
    <dbReference type="NCBI Taxonomy" id="2768162"/>
    <lineage>
        <taxon>Bacteria</taxon>
        <taxon>Pseudomonadati</taxon>
        <taxon>Pseudomonadota</taxon>
        <taxon>Alphaproteobacteria</taxon>
        <taxon>Acetobacterales</taxon>
        <taxon>Roseomonadaceae</taxon>
        <taxon>Roseomonas</taxon>
    </lineage>
</organism>
<evidence type="ECO:0000256" key="8">
    <source>
        <dbReference type="ARBA" id="ARBA00022723"/>
    </source>
</evidence>
<reference evidence="16 17" key="1">
    <citation type="submission" date="2020-09" db="EMBL/GenBank/DDBJ databases">
        <title>Roseomonas.</title>
        <authorList>
            <person name="Zhu W."/>
        </authorList>
    </citation>
    <scope>NUCLEOTIDE SEQUENCE [LARGE SCALE GENOMIC DNA]</scope>
    <source>
        <strain evidence="16 17">573</strain>
    </source>
</reference>
<dbReference type="NCBIfam" id="TIGR01583">
    <property type="entry name" value="formate-DH-gamm"/>
    <property type="match status" value="1"/>
</dbReference>
<evidence type="ECO:0000256" key="6">
    <source>
        <dbReference type="ARBA" id="ARBA00022617"/>
    </source>
</evidence>
<dbReference type="SUPFAM" id="SSF81342">
    <property type="entry name" value="Transmembrane di-heme cytochromes"/>
    <property type="match status" value="1"/>
</dbReference>
<dbReference type="Proteomes" id="UP001518989">
    <property type="component" value="Unassembled WGS sequence"/>
</dbReference>
<feature type="compositionally biased region" description="Polar residues" evidence="13">
    <location>
        <begin position="57"/>
        <end position="72"/>
    </location>
</feature>